<evidence type="ECO:0000313" key="1">
    <source>
        <dbReference type="EMBL" id="KAJ7192600.1"/>
    </source>
</evidence>
<proteinExistence type="predicted"/>
<keyword evidence="2" id="KW-1185">Reference proteome</keyword>
<name>A0AAD6Y3G9_9AGAR</name>
<dbReference type="EMBL" id="JARJCW010000118">
    <property type="protein sequence ID" value="KAJ7192600.1"/>
    <property type="molecule type" value="Genomic_DNA"/>
</dbReference>
<dbReference type="Proteomes" id="UP001219525">
    <property type="component" value="Unassembled WGS sequence"/>
</dbReference>
<evidence type="ECO:0000313" key="2">
    <source>
        <dbReference type="Proteomes" id="UP001219525"/>
    </source>
</evidence>
<gene>
    <name evidence="1" type="ORF">GGX14DRAFT_379962</name>
</gene>
<feature type="non-terminal residue" evidence="1">
    <location>
        <position position="1"/>
    </location>
</feature>
<dbReference type="AlphaFoldDB" id="A0AAD6Y3G9"/>
<organism evidence="1 2">
    <name type="scientific">Mycena pura</name>
    <dbReference type="NCBI Taxonomy" id="153505"/>
    <lineage>
        <taxon>Eukaryota</taxon>
        <taxon>Fungi</taxon>
        <taxon>Dikarya</taxon>
        <taxon>Basidiomycota</taxon>
        <taxon>Agaricomycotina</taxon>
        <taxon>Agaricomycetes</taxon>
        <taxon>Agaricomycetidae</taxon>
        <taxon>Agaricales</taxon>
        <taxon>Marasmiineae</taxon>
        <taxon>Mycenaceae</taxon>
        <taxon>Mycena</taxon>
    </lineage>
</organism>
<sequence>WPTVSLGTILGCGLADFRDPGGKLKRGTQRLYRISMSESAYLIWRLRNDRVISRDGTPATEDEIVNKWKFMVNQRLQVDITLANRPVKGKRPTLAPQLILATWSDTLTLDSEQSLPANWLRELRVLVGSRAFPPNPIPATHRPRYWVAR</sequence>
<protein>
    <submittedName>
        <fullName evidence="1">Uncharacterized protein</fullName>
    </submittedName>
</protein>
<comment type="caution">
    <text evidence="1">The sequence shown here is derived from an EMBL/GenBank/DDBJ whole genome shotgun (WGS) entry which is preliminary data.</text>
</comment>
<accession>A0AAD6Y3G9</accession>
<reference evidence="1" key="1">
    <citation type="submission" date="2023-03" db="EMBL/GenBank/DDBJ databases">
        <title>Massive genome expansion in bonnet fungi (Mycena s.s.) driven by repeated elements and novel gene families across ecological guilds.</title>
        <authorList>
            <consortium name="Lawrence Berkeley National Laboratory"/>
            <person name="Harder C.B."/>
            <person name="Miyauchi S."/>
            <person name="Viragh M."/>
            <person name="Kuo A."/>
            <person name="Thoen E."/>
            <person name="Andreopoulos B."/>
            <person name="Lu D."/>
            <person name="Skrede I."/>
            <person name="Drula E."/>
            <person name="Henrissat B."/>
            <person name="Morin E."/>
            <person name="Kohler A."/>
            <person name="Barry K."/>
            <person name="LaButti K."/>
            <person name="Morin E."/>
            <person name="Salamov A."/>
            <person name="Lipzen A."/>
            <person name="Mereny Z."/>
            <person name="Hegedus B."/>
            <person name="Baldrian P."/>
            <person name="Stursova M."/>
            <person name="Weitz H."/>
            <person name="Taylor A."/>
            <person name="Grigoriev I.V."/>
            <person name="Nagy L.G."/>
            <person name="Martin F."/>
            <person name="Kauserud H."/>
        </authorList>
    </citation>
    <scope>NUCLEOTIDE SEQUENCE</scope>
    <source>
        <strain evidence="1">9144</strain>
    </source>
</reference>